<dbReference type="OrthoDB" id="9962390at2"/>
<evidence type="ECO:0000313" key="3">
    <source>
        <dbReference type="Proteomes" id="UP000256709"/>
    </source>
</evidence>
<name>A0A3E0VD87_9MICO</name>
<dbReference type="EMBL" id="NBXA01000026">
    <property type="protein sequence ID" value="RFA07625.1"/>
    <property type="molecule type" value="Genomic_DNA"/>
</dbReference>
<comment type="caution">
    <text evidence="2">The sequence shown here is derived from an EMBL/GenBank/DDBJ whole genome shotgun (WGS) entry which is preliminary data.</text>
</comment>
<dbReference type="AlphaFoldDB" id="A0A3E0VD87"/>
<proteinExistence type="predicted"/>
<evidence type="ECO:0000313" key="2">
    <source>
        <dbReference type="EMBL" id="RFA07625.1"/>
    </source>
</evidence>
<accession>A0A3E0VD87</accession>
<keyword evidence="1" id="KW-1133">Transmembrane helix</keyword>
<reference evidence="2 3" key="1">
    <citation type="submission" date="2017-04" db="EMBL/GenBank/DDBJ databases">
        <title>Comparative genome analysis of Subtercola boreus.</title>
        <authorList>
            <person name="Cho Y.-J."/>
            <person name="Cho A."/>
            <person name="Kim O.-S."/>
            <person name="Lee J.-I."/>
        </authorList>
    </citation>
    <scope>NUCLEOTIDE SEQUENCE [LARGE SCALE GENOMIC DNA]</scope>
    <source>
        <strain evidence="2 3">P27444</strain>
    </source>
</reference>
<dbReference type="Proteomes" id="UP000256709">
    <property type="component" value="Unassembled WGS sequence"/>
</dbReference>
<dbReference type="RefSeq" id="WP_116284164.1">
    <property type="nucleotide sequence ID" value="NZ_NBXA01000026.1"/>
</dbReference>
<sequence length="95" mass="10594">MPHTDSLAMTLAEAILIEDHFEHGELDPLLPGTSELLSEARRVRFDAAIPPPKPRPPQEHPRRRIHRAAIACVLGMVGVFAVTYFTFLATPPTTW</sequence>
<evidence type="ECO:0000256" key="1">
    <source>
        <dbReference type="SAM" id="Phobius"/>
    </source>
</evidence>
<gene>
    <name evidence="2" type="ORF">B7R21_15735</name>
</gene>
<protein>
    <submittedName>
        <fullName evidence="2">Uncharacterized protein</fullName>
    </submittedName>
</protein>
<feature type="transmembrane region" description="Helical" evidence="1">
    <location>
        <begin position="68"/>
        <end position="89"/>
    </location>
</feature>
<organism evidence="2 3">
    <name type="scientific">Subtercola boreus</name>
    <dbReference type="NCBI Taxonomy" id="120213"/>
    <lineage>
        <taxon>Bacteria</taxon>
        <taxon>Bacillati</taxon>
        <taxon>Actinomycetota</taxon>
        <taxon>Actinomycetes</taxon>
        <taxon>Micrococcales</taxon>
        <taxon>Microbacteriaceae</taxon>
        <taxon>Subtercola</taxon>
    </lineage>
</organism>
<keyword evidence="1" id="KW-0472">Membrane</keyword>
<keyword evidence="1" id="KW-0812">Transmembrane</keyword>